<evidence type="ECO:0000313" key="1">
    <source>
        <dbReference type="EMBL" id="KAF8644388.1"/>
    </source>
</evidence>
<evidence type="ECO:0000313" key="2">
    <source>
        <dbReference type="Proteomes" id="UP000636709"/>
    </source>
</evidence>
<dbReference type="Proteomes" id="UP000636709">
    <property type="component" value="Unassembled WGS sequence"/>
</dbReference>
<protein>
    <submittedName>
        <fullName evidence="1">Uncharacterized protein</fullName>
    </submittedName>
</protein>
<comment type="caution">
    <text evidence="1">The sequence shown here is derived from an EMBL/GenBank/DDBJ whole genome shotgun (WGS) entry which is preliminary data.</text>
</comment>
<name>A0A835A6H8_9POAL</name>
<accession>A0A835A6H8</accession>
<dbReference type="EMBL" id="JACEFO010003099">
    <property type="protein sequence ID" value="KAF8644388.1"/>
    <property type="molecule type" value="Genomic_DNA"/>
</dbReference>
<organism evidence="1 2">
    <name type="scientific">Digitaria exilis</name>
    <dbReference type="NCBI Taxonomy" id="1010633"/>
    <lineage>
        <taxon>Eukaryota</taxon>
        <taxon>Viridiplantae</taxon>
        <taxon>Streptophyta</taxon>
        <taxon>Embryophyta</taxon>
        <taxon>Tracheophyta</taxon>
        <taxon>Spermatophyta</taxon>
        <taxon>Magnoliopsida</taxon>
        <taxon>Liliopsida</taxon>
        <taxon>Poales</taxon>
        <taxon>Poaceae</taxon>
        <taxon>PACMAD clade</taxon>
        <taxon>Panicoideae</taxon>
        <taxon>Panicodae</taxon>
        <taxon>Paniceae</taxon>
        <taxon>Anthephorinae</taxon>
        <taxon>Digitaria</taxon>
    </lineage>
</organism>
<gene>
    <name evidence="1" type="ORF">HU200_066482</name>
</gene>
<dbReference type="AlphaFoldDB" id="A0A835A6H8"/>
<proteinExistence type="predicted"/>
<sequence length="105" mass="11875">MVEVTDDGDECAIVRVKKFEGSTMLAEVDRTDDNGVTSRTRRRKVRKLQKVKKFEGSTMLVEVDRTDNNGVASRIGRCKVRKLQKSQLVHGKDYSKGTFSNPIDL</sequence>
<keyword evidence="2" id="KW-1185">Reference proteome</keyword>
<reference evidence="1" key="1">
    <citation type="submission" date="2020-07" db="EMBL/GenBank/DDBJ databases">
        <title>Genome sequence and genetic diversity analysis of an under-domesticated orphan crop, white fonio (Digitaria exilis).</title>
        <authorList>
            <person name="Bennetzen J.L."/>
            <person name="Chen S."/>
            <person name="Ma X."/>
            <person name="Wang X."/>
            <person name="Yssel A.E.J."/>
            <person name="Chaluvadi S.R."/>
            <person name="Johnson M."/>
            <person name="Gangashetty P."/>
            <person name="Hamidou F."/>
            <person name="Sanogo M.D."/>
            <person name="Zwaenepoel A."/>
            <person name="Wallace J."/>
            <person name="Van De Peer Y."/>
            <person name="Van Deynze A."/>
        </authorList>
    </citation>
    <scope>NUCLEOTIDE SEQUENCE</scope>
    <source>
        <tissue evidence="1">Leaves</tissue>
    </source>
</reference>